<protein>
    <submittedName>
        <fullName evidence="1">Uncharacterized protein</fullName>
    </submittedName>
</protein>
<comment type="caution">
    <text evidence="1">The sequence shown here is derived from an EMBL/GenBank/DDBJ whole genome shotgun (WGS) entry which is preliminary data.</text>
</comment>
<sequence length="88" mass="9753">MKAGGSLAATQDGKKRLGLILLRNNGRVSEAKGELRRQRREFALGDPKSWRRGLDVFSSLDRCHRRTASPTNRSASDYGHLITSSISI</sequence>
<proteinExistence type="predicted"/>
<keyword evidence="2" id="KW-1185">Reference proteome</keyword>
<organism evidence="1 2">
    <name type="scientific">Caenorhabditis auriculariae</name>
    <dbReference type="NCBI Taxonomy" id="2777116"/>
    <lineage>
        <taxon>Eukaryota</taxon>
        <taxon>Metazoa</taxon>
        <taxon>Ecdysozoa</taxon>
        <taxon>Nematoda</taxon>
        <taxon>Chromadorea</taxon>
        <taxon>Rhabditida</taxon>
        <taxon>Rhabditina</taxon>
        <taxon>Rhabditomorpha</taxon>
        <taxon>Rhabditoidea</taxon>
        <taxon>Rhabditidae</taxon>
        <taxon>Peloderinae</taxon>
        <taxon>Caenorhabditis</taxon>
    </lineage>
</organism>
<dbReference type="Proteomes" id="UP000835052">
    <property type="component" value="Unassembled WGS sequence"/>
</dbReference>
<evidence type="ECO:0000313" key="2">
    <source>
        <dbReference type="Proteomes" id="UP000835052"/>
    </source>
</evidence>
<dbReference type="AlphaFoldDB" id="A0A8S1H8W6"/>
<reference evidence="1" key="1">
    <citation type="submission" date="2020-10" db="EMBL/GenBank/DDBJ databases">
        <authorList>
            <person name="Kikuchi T."/>
        </authorList>
    </citation>
    <scope>NUCLEOTIDE SEQUENCE</scope>
    <source>
        <strain evidence="1">NKZ352</strain>
    </source>
</reference>
<gene>
    <name evidence="1" type="ORF">CAUJ_LOCUS8855</name>
</gene>
<dbReference type="EMBL" id="CAJGYM010000030">
    <property type="protein sequence ID" value="CAD6192936.1"/>
    <property type="molecule type" value="Genomic_DNA"/>
</dbReference>
<name>A0A8S1H8W6_9PELO</name>
<accession>A0A8S1H8W6</accession>
<evidence type="ECO:0000313" key="1">
    <source>
        <dbReference type="EMBL" id="CAD6192936.1"/>
    </source>
</evidence>